<dbReference type="InterPro" id="IPR043136">
    <property type="entry name" value="B30.2/SPRY_sf"/>
</dbReference>
<dbReference type="SMART" id="SM00449">
    <property type="entry name" value="SPRY"/>
    <property type="match status" value="1"/>
</dbReference>
<dbReference type="InterPro" id="IPR001870">
    <property type="entry name" value="B30.2/SPRY"/>
</dbReference>
<dbReference type="Pfam" id="PF00622">
    <property type="entry name" value="SPRY"/>
    <property type="match status" value="1"/>
</dbReference>
<dbReference type="PANTHER" id="PTHR24103">
    <property type="entry name" value="E3 UBIQUITIN-PROTEIN LIGASE TRIM"/>
    <property type="match status" value="1"/>
</dbReference>
<dbReference type="EMBL" id="JAGEUA010000001">
    <property type="protein sequence ID" value="KAL1023545.1"/>
    <property type="molecule type" value="Genomic_DNA"/>
</dbReference>
<evidence type="ECO:0000256" key="1">
    <source>
        <dbReference type="SAM" id="MobiDB-lite"/>
    </source>
</evidence>
<keyword evidence="5" id="KW-1185">Reference proteome</keyword>
<evidence type="ECO:0000313" key="5">
    <source>
        <dbReference type="Proteomes" id="UP001557470"/>
    </source>
</evidence>
<dbReference type="InterPro" id="IPR013320">
    <property type="entry name" value="ConA-like_dom_sf"/>
</dbReference>
<dbReference type="InterPro" id="IPR003877">
    <property type="entry name" value="SPRY_dom"/>
</dbReference>
<dbReference type="PRINTS" id="PR01407">
    <property type="entry name" value="BUTYPHLNCDUF"/>
</dbReference>
<dbReference type="AlphaFoldDB" id="A0ABD0XQD5"/>
<sequence>MEGRILPSAPTKGNWRSAFITILVIDILVISVVIGCFWKRINGFVKSSTSEKNPKKKDDTKSNEAQAETTALFKDENECSEESHKAWNEMKKYQVSINLDSTSAPPQLTVFTNKKVVYCDKDIQKCSTALHVLSEESFSNGQTYWEVDVKLKQSWYVGVVTDNAETKAGVPLIPQNGFWILSFQKGKGFYVPADPETLVTGNDDIRILGVLLDCDEQTLSFYDVQSKKQLHTFDNIGSNTFFCVFGPGSDDTIRLQVM</sequence>
<keyword evidence="2" id="KW-0812">Transmembrane</keyword>
<dbReference type="InterPro" id="IPR003879">
    <property type="entry name" value="Butyrophylin_SPRY"/>
</dbReference>
<organism evidence="4 5">
    <name type="scientific">Umbra pygmaea</name>
    <name type="common">Eastern mudminnow</name>
    <dbReference type="NCBI Taxonomy" id="75934"/>
    <lineage>
        <taxon>Eukaryota</taxon>
        <taxon>Metazoa</taxon>
        <taxon>Chordata</taxon>
        <taxon>Craniata</taxon>
        <taxon>Vertebrata</taxon>
        <taxon>Euteleostomi</taxon>
        <taxon>Actinopterygii</taxon>
        <taxon>Neopterygii</taxon>
        <taxon>Teleostei</taxon>
        <taxon>Protacanthopterygii</taxon>
        <taxon>Esociformes</taxon>
        <taxon>Umbridae</taxon>
        <taxon>Umbra</taxon>
    </lineage>
</organism>
<feature type="transmembrane region" description="Helical" evidence="2">
    <location>
        <begin position="18"/>
        <end position="38"/>
    </location>
</feature>
<evidence type="ECO:0000313" key="4">
    <source>
        <dbReference type="EMBL" id="KAL1023545.1"/>
    </source>
</evidence>
<keyword evidence="2" id="KW-1133">Transmembrane helix</keyword>
<dbReference type="InterPro" id="IPR050143">
    <property type="entry name" value="TRIM/RBCC"/>
</dbReference>
<evidence type="ECO:0000259" key="3">
    <source>
        <dbReference type="PROSITE" id="PS50188"/>
    </source>
</evidence>
<comment type="caution">
    <text evidence="4">The sequence shown here is derived from an EMBL/GenBank/DDBJ whole genome shotgun (WGS) entry which is preliminary data.</text>
</comment>
<gene>
    <name evidence="4" type="ORF">UPYG_G00042210</name>
</gene>
<dbReference type="Gene3D" id="2.60.120.920">
    <property type="match status" value="1"/>
</dbReference>
<protein>
    <recommendedName>
        <fullName evidence="3">B30.2/SPRY domain-containing protein</fullName>
    </recommendedName>
</protein>
<feature type="region of interest" description="Disordered" evidence="1">
    <location>
        <begin position="47"/>
        <end position="66"/>
    </location>
</feature>
<dbReference type="Proteomes" id="UP001557470">
    <property type="component" value="Unassembled WGS sequence"/>
</dbReference>
<proteinExistence type="predicted"/>
<feature type="compositionally biased region" description="Basic and acidic residues" evidence="1">
    <location>
        <begin position="52"/>
        <end position="62"/>
    </location>
</feature>
<evidence type="ECO:0000256" key="2">
    <source>
        <dbReference type="SAM" id="Phobius"/>
    </source>
</evidence>
<accession>A0ABD0XQD5</accession>
<dbReference type="SUPFAM" id="SSF49899">
    <property type="entry name" value="Concanavalin A-like lectins/glucanases"/>
    <property type="match status" value="1"/>
</dbReference>
<keyword evidence="2" id="KW-0472">Membrane</keyword>
<feature type="domain" description="B30.2/SPRY" evidence="3">
    <location>
        <begin position="77"/>
        <end position="258"/>
    </location>
</feature>
<dbReference type="PROSITE" id="PS50188">
    <property type="entry name" value="B302_SPRY"/>
    <property type="match status" value="1"/>
</dbReference>
<name>A0ABD0XQD5_UMBPY</name>
<reference evidence="4 5" key="1">
    <citation type="submission" date="2024-06" db="EMBL/GenBank/DDBJ databases">
        <authorList>
            <person name="Pan Q."/>
            <person name="Wen M."/>
            <person name="Jouanno E."/>
            <person name="Zahm M."/>
            <person name="Klopp C."/>
            <person name="Cabau C."/>
            <person name="Louis A."/>
            <person name="Berthelot C."/>
            <person name="Parey E."/>
            <person name="Roest Crollius H."/>
            <person name="Montfort J."/>
            <person name="Robinson-Rechavi M."/>
            <person name="Bouchez O."/>
            <person name="Lampietro C."/>
            <person name="Lopez Roques C."/>
            <person name="Donnadieu C."/>
            <person name="Postlethwait J."/>
            <person name="Bobe J."/>
            <person name="Verreycken H."/>
            <person name="Guiguen Y."/>
        </authorList>
    </citation>
    <scope>NUCLEOTIDE SEQUENCE [LARGE SCALE GENOMIC DNA]</scope>
    <source>
        <strain evidence="4">Up_M1</strain>
        <tissue evidence="4">Testis</tissue>
    </source>
</reference>